<evidence type="ECO:0000259" key="6">
    <source>
        <dbReference type="Pfam" id="PF06607"/>
    </source>
</evidence>
<dbReference type="Gene3D" id="2.10.80.10">
    <property type="entry name" value="Lipase, subunit A"/>
    <property type="match status" value="1"/>
</dbReference>
<accession>A0A8X6GT47</accession>
<feature type="signal peptide" evidence="5">
    <location>
        <begin position="1"/>
        <end position="19"/>
    </location>
</feature>
<dbReference type="AlphaFoldDB" id="A0A8X6GT47"/>
<reference evidence="7" key="1">
    <citation type="submission" date="2020-07" db="EMBL/GenBank/DDBJ databases">
        <title>Multicomponent nature underlies the extraordinary mechanical properties of spider dragline silk.</title>
        <authorList>
            <person name="Kono N."/>
            <person name="Nakamura H."/>
            <person name="Mori M."/>
            <person name="Yoshida Y."/>
            <person name="Ohtoshi R."/>
            <person name="Malay A.D."/>
            <person name="Moran D.A.P."/>
            <person name="Tomita M."/>
            <person name="Numata K."/>
            <person name="Arakawa K."/>
        </authorList>
    </citation>
    <scope>NUCLEOTIDE SEQUENCE</scope>
</reference>
<feature type="compositionally biased region" description="Acidic residues" evidence="4">
    <location>
        <begin position="111"/>
        <end position="122"/>
    </location>
</feature>
<evidence type="ECO:0000313" key="8">
    <source>
        <dbReference type="Proteomes" id="UP000887116"/>
    </source>
</evidence>
<keyword evidence="5" id="KW-0732">Signal</keyword>
<evidence type="ECO:0000256" key="3">
    <source>
        <dbReference type="ARBA" id="ARBA00023157"/>
    </source>
</evidence>
<dbReference type="Pfam" id="PF06607">
    <property type="entry name" value="Prokineticin"/>
    <property type="match status" value="1"/>
</dbReference>
<name>A0A8X6GT47_TRICU</name>
<keyword evidence="3" id="KW-1015">Disulfide bond</keyword>
<proteinExistence type="predicted"/>
<feature type="domain" description="Prokineticin" evidence="6">
    <location>
        <begin position="16"/>
        <end position="87"/>
    </location>
</feature>
<comment type="subcellular location">
    <subcellularLocation>
        <location evidence="1">Secreted</location>
    </subcellularLocation>
</comment>
<evidence type="ECO:0000256" key="1">
    <source>
        <dbReference type="ARBA" id="ARBA00004613"/>
    </source>
</evidence>
<gene>
    <name evidence="7" type="primary">NCL1_33701</name>
    <name evidence="7" type="ORF">TNCT_522181</name>
</gene>
<dbReference type="EMBL" id="BMAO01006693">
    <property type="protein sequence ID" value="GFR10678.1"/>
    <property type="molecule type" value="Genomic_DNA"/>
</dbReference>
<dbReference type="InterPro" id="IPR023569">
    <property type="entry name" value="Prokineticin_domain"/>
</dbReference>
<dbReference type="GO" id="GO:0005576">
    <property type="term" value="C:extracellular region"/>
    <property type="evidence" value="ECO:0007669"/>
    <property type="project" value="UniProtKB-SubCell"/>
</dbReference>
<evidence type="ECO:0000256" key="4">
    <source>
        <dbReference type="SAM" id="MobiDB-lite"/>
    </source>
</evidence>
<evidence type="ECO:0000256" key="2">
    <source>
        <dbReference type="ARBA" id="ARBA00022525"/>
    </source>
</evidence>
<comment type="caution">
    <text evidence="7">The sequence shown here is derived from an EMBL/GenBank/DDBJ whole genome shotgun (WGS) entry which is preliminary data.</text>
</comment>
<feature type="chain" id="PRO_5036453323" evidence="5">
    <location>
        <begin position="20"/>
        <end position="136"/>
    </location>
</feature>
<evidence type="ECO:0000313" key="7">
    <source>
        <dbReference type="EMBL" id="GFR10678.1"/>
    </source>
</evidence>
<keyword evidence="8" id="KW-1185">Reference proteome</keyword>
<feature type="region of interest" description="Disordered" evidence="4">
    <location>
        <begin position="96"/>
        <end position="136"/>
    </location>
</feature>
<dbReference type="SUPFAM" id="SSF57190">
    <property type="entry name" value="Colipase-like"/>
    <property type="match status" value="1"/>
</dbReference>
<dbReference type="OrthoDB" id="6433103at2759"/>
<evidence type="ECO:0000256" key="5">
    <source>
        <dbReference type="SAM" id="SignalP"/>
    </source>
</evidence>
<keyword evidence="2" id="KW-0964">Secreted</keyword>
<sequence length="136" mass="14208">MKSLLSASFFFCVLVIVAADACVEQEECDSSQCCAGFPFVGGFCQNFTAEGGKCHLEDKIVPIFGDFYIGPCPCAEGLECVQQGKKKNDGICQKPATTTAAPVEDPTVDVPADDSAAEEPSAEADNSAVEEPASAE</sequence>
<dbReference type="Proteomes" id="UP000887116">
    <property type="component" value="Unassembled WGS sequence"/>
</dbReference>
<organism evidence="7 8">
    <name type="scientific">Trichonephila clavata</name>
    <name type="common">Joro spider</name>
    <name type="synonym">Nephila clavata</name>
    <dbReference type="NCBI Taxonomy" id="2740835"/>
    <lineage>
        <taxon>Eukaryota</taxon>
        <taxon>Metazoa</taxon>
        <taxon>Ecdysozoa</taxon>
        <taxon>Arthropoda</taxon>
        <taxon>Chelicerata</taxon>
        <taxon>Arachnida</taxon>
        <taxon>Araneae</taxon>
        <taxon>Araneomorphae</taxon>
        <taxon>Entelegynae</taxon>
        <taxon>Araneoidea</taxon>
        <taxon>Nephilidae</taxon>
        <taxon>Trichonephila</taxon>
    </lineage>
</organism>
<protein>
    <submittedName>
        <fullName evidence="7">Prokineticin domain-containing protein</fullName>
    </submittedName>
</protein>